<dbReference type="Gene3D" id="3.40.50.300">
    <property type="entry name" value="P-loop containing nucleotide triphosphate hydrolases"/>
    <property type="match status" value="1"/>
</dbReference>
<evidence type="ECO:0000313" key="1">
    <source>
        <dbReference type="EMBL" id="KMO85826.1"/>
    </source>
</evidence>
<evidence type="ECO:0000313" key="2">
    <source>
        <dbReference type="Proteomes" id="UP000036503"/>
    </source>
</evidence>
<keyword evidence="2" id="KW-1185">Reference proteome</keyword>
<dbReference type="Pfam" id="PF02572">
    <property type="entry name" value="CobA_CobO_BtuR"/>
    <property type="match status" value="1"/>
</dbReference>
<dbReference type="GO" id="GO:0008817">
    <property type="term" value="F:corrinoid adenosyltransferase activity"/>
    <property type="evidence" value="ECO:0007669"/>
    <property type="project" value="InterPro"/>
</dbReference>
<organism evidence="1 2">
    <name type="scientific">Megasphaera cerevisiae DSM 20462</name>
    <dbReference type="NCBI Taxonomy" id="1122219"/>
    <lineage>
        <taxon>Bacteria</taxon>
        <taxon>Bacillati</taxon>
        <taxon>Bacillota</taxon>
        <taxon>Negativicutes</taxon>
        <taxon>Veillonellales</taxon>
        <taxon>Veillonellaceae</taxon>
        <taxon>Megasphaera</taxon>
    </lineage>
</organism>
<accession>A0A0J6ZLS6</accession>
<dbReference type="InParanoid" id="A0A0J6ZLS6"/>
<dbReference type="SUPFAM" id="SSF52540">
    <property type="entry name" value="P-loop containing nucleoside triphosphate hydrolases"/>
    <property type="match status" value="1"/>
</dbReference>
<name>A0A0J6ZLS6_9FIRM</name>
<dbReference type="PIRSF" id="PIRSF015617">
    <property type="entry name" value="Adensltrnsf_CobA"/>
    <property type="match status" value="1"/>
</dbReference>
<dbReference type="EMBL" id="LEKT01000044">
    <property type="protein sequence ID" value="KMO85826.1"/>
    <property type="molecule type" value="Genomic_DNA"/>
</dbReference>
<protein>
    <submittedName>
        <fullName evidence="1">Cob(I)yrinic acid a c-diamide adenosyltransferase</fullName>
    </submittedName>
</protein>
<comment type="caution">
    <text evidence="1">The sequence shown here is derived from an EMBL/GenBank/DDBJ whole genome shotgun (WGS) entry which is preliminary data.</text>
</comment>
<gene>
    <name evidence="1" type="ORF">AB840_11405</name>
</gene>
<dbReference type="AlphaFoldDB" id="A0A0J6ZLS6"/>
<dbReference type="OrthoDB" id="9810309at2"/>
<sequence>MDTGLIHIYCGDGKGKTTAALGLTIRCAGRGGRIIFAQFLKSRDTGEIQALQRFDTIAVMRGKGTPKFTFQMTPAELAQVKDEQTRLLHQVLARCRRETPNLLVLDEILPACSLGLLAEDEVVNFLKTKPATVEVVMTGRNPSQRFLDMSDYVSEICKRRHPFDRGIHARIGIEE</sequence>
<dbReference type="RefSeq" id="WP_048514977.1">
    <property type="nucleotide sequence ID" value="NZ_FUXD01000037.1"/>
</dbReference>
<dbReference type="PATRIC" id="fig|1122219.3.peg.2235"/>
<dbReference type="STRING" id="39029.BSR42_11945"/>
<keyword evidence="1" id="KW-0808">Transferase</keyword>
<dbReference type="Proteomes" id="UP000036503">
    <property type="component" value="Unassembled WGS sequence"/>
</dbReference>
<dbReference type="InterPro" id="IPR027417">
    <property type="entry name" value="P-loop_NTPase"/>
</dbReference>
<dbReference type="InterPro" id="IPR003724">
    <property type="entry name" value="CblAdoTrfase_CobA"/>
</dbReference>
<reference evidence="1 2" key="1">
    <citation type="submission" date="2015-06" db="EMBL/GenBank/DDBJ databases">
        <title>Draft genome sequence of beer spoilage bacterium Megasphaera cerevisiae type strain 20462.</title>
        <authorList>
            <person name="Kutumbaka K."/>
            <person name="Pasmowitz J."/>
            <person name="Mategko J."/>
            <person name="Reyes D."/>
            <person name="Friedrich A."/>
            <person name="Han S."/>
            <person name="Martens-Habbena W."/>
            <person name="Neal-McKinney J."/>
            <person name="Janagama H.K."/>
            <person name="Nadala C."/>
            <person name="Samadpour M."/>
        </authorList>
    </citation>
    <scope>NUCLEOTIDE SEQUENCE [LARGE SCALE GENOMIC DNA]</scope>
    <source>
        <strain evidence="1 2">DSM 20462</strain>
    </source>
</reference>
<dbReference type="GO" id="GO:0009236">
    <property type="term" value="P:cobalamin biosynthetic process"/>
    <property type="evidence" value="ECO:0007669"/>
    <property type="project" value="InterPro"/>
</dbReference>
<dbReference type="GO" id="GO:0005524">
    <property type="term" value="F:ATP binding"/>
    <property type="evidence" value="ECO:0007669"/>
    <property type="project" value="InterPro"/>
</dbReference>
<dbReference type="PANTHER" id="PTHR46638">
    <property type="entry name" value="CORRINOID ADENOSYLTRANSFERASE"/>
    <property type="match status" value="1"/>
</dbReference>
<proteinExistence type="predicted"/>
<dbReference type="PANTHER" id="PTHR46638:SF1">
    <property type="entry name" value="CORRINOID ADENOSYLTRANSFERASE"/>
    <property type="match status" value="1"/>
</dbReference>